<dbReference type="PANTHER" id="PTHR34378">
    <property type="entry name" value="GLUTAMATE--CYSTEINE LIGASE, CHLOROPLASTIC"/>
    <property type="match status" value="1"/>
</dbReference>
<gene>
    <name evidence="2" type="primary">GSH1_1</name>
    <name evidence="2" type="ORF">CFP56_027401</name>
</gene>
<name>A0AAW0LY14_QUESU</name>
<evidence type="ECO:0000313" key="2">
    <source>
        <dbReference type="EMBL" id="KAK7855537.1"/>
    </source>
</evidence>
<accession>A0AAW0LY14</accession>
<dbReference type="Pfam" id="PF04107">
    <property type="entry name" value="GCS2"/>
    <property type="match status" value="1"/>
</dbReference>
<keyword evidence="2" id="KW-0436">Ligase</keyword>
<dbReference type="SUPFAM" id="SSF55931">
    <property type="entry name" value="Glutamine synthetase/guanido kinase"/>
    <property type="match status" value="1"/>
</dbReference>
<feature type="non-terminal residue" evidence="2">
    <location>
        <position position="1"/>
    </location>
</feature>
<dbReference type="AlphaFoldDB" id="A0AAW0LY14"/>
<dbReference type="EMBL" id="PKMF04000044">
    <property type="protein sequence ID" value="KAK7855537.1"/>
    <property type="molecule type" value="Genomic_DNA"/>
</dbReference>
<comment type="caution">
    <text evidence="2">The sequence shown here is derived from an EMBL/GenBank/DDBJ whole genome shotgun (WGS) entry which is preliminary data.</text>
</comment>
<organism evidence="2 3">
    <name type="scientific">Quercus suber</name>
    <name type="common">Cork oak</name>
    <dbReference type="NCBI Taxonomy" id="58331"/>
    <lineage>
        <taxon>Eukaryota</taxon>
        <taxon>Viridiplantae</taxon>
        <taxon>Streptophyta</taxon>
        <taxon>Embryophyta</taxon>
        <taxon>Tracheophyta</taxon>
        <taxon>Spermatophyta</taxon>
        <taxon>Magnoliopsida</taxon>
        <taxon>eudicotyledons</taxon>
        <taxon>Gunneridae</taxon>
        <taxon>Pentapetalae</taxon>
        <taxon>rosids</taxon>
        <taxon>fabids</taxon>
        <taxon>Fagales</taxon>
        <taxon>Fagaceae</taxon>
        <taxon>Quercus</taxon>
    </lineage>
</organism>
<dbReference type="EC" id="6.3.2.2" evidence="1"/>
<dbReference type="GO" id="GO:0004357">
    <property type="term" value="F:glutamate-cysteine ligase activity"/>
    <property type="evidence" value="ECO:0007669"/>
    <property type="project" value="UniProtKB-EC"/>
</dbReference>
<reference evidence="2 3" key="1">
    <citation type="journal article" date="2018" name="Sci. Data">
        <title>The draft genome sequence of cork oak.</title>
        <authorList>
            <person name="Ramos A.M."/>
            <person name="Usie A."/>
            <person name="Barbosa P."/>
            <person name="Barros P.M."/>
            <person name="Capote T."/>
            <person name="Chaves I."/>
            <person name="Simoes F."/>
            <person name="Abreu I."/>
            <person name="Carrasquinho I."/>
            <person name="Faro C."/>
            <person name="Guimaraes J.B."/>
            <person name="Mendonca D."/>
            <person name="Nobrega F."/>
            <person name="Rodrigues L."/>
            <person name="Saibo N.J.M."/>
            <person name="Varela M.C."/>
            <person name="Egas C."/>
            <person name="Matos J."/>
            <person name="Miguel C.M."/>
            <person name="Oliveira M.M."/>
            <person name="Ricardo C.P."/>
            <person name="Goncalves S."/>
        </authorList>
    </citation>
    <scope>NUCLEOTIDE SEQUENCE [LARGE SCALE GENOMIC DNA]</scope>
    <source>
        <strain evidence="3">cv. HL8</strain>
    </source>
</reference>
<dbReference type="Proteomes" id="UP000237347">
    <property type="component" value="Unassembled WGS sequence"/>
</dbReference>
<dbReference type="InterPro" id="IPR006336">
    <property type="entry name" value="GCS2"/>
</dbReference>
<dbReference type="PANTHER" id="PTHR34378:SF3">
    <property type="entry name" value="GLUTAMATE--CYSTEINE LIGASE"/>
    <property type="match status" value="1"/>
</dbReference>
<keyword evidence="3" id="KW-1185">Reference proteome</keyword>
<proteinExistence type="predicted"/>
<evidence type="ECO:0000256" key="1">
    <source>
        <dbReference type="ARBA" id="ARBA00012220"/>
    </source>
</evidence>
<dbReference type="InterPro" id="IPR035434">
    <property type="entry name" value="GCL_bact_plant"/>
</dbReference>
<dbReference type="Gene3D" id="3.30.590.20">
    <property type="match status" value="1"/>
</dbReference>
<evidence type="ECO:0000313" key="3">
    <source>
        <dbReference type="Proteomes" id="UP000237347"/>
    </source>
</evidence>
<dbReference type="InterPro" id="IPR014746">
    <property type="entry name" value="Gln_synth/guanido_kin_cat_dom"/>
</dbReference>
<protein>
    <recommendedName>
        <fullName evidence="1">glutamate--cysteine ligase</fullName>
        <ecNumber evidence="1">6.3.2.2</ecNumber>
    </recommendedName>
</protein>
<dbReference type="GO" id="GO:0006750">
    <property type="term" value="P:glutathione biosynthetic process"/>
    <property type="evidence" value="ECO:0007669"/>
    <property type="project" value="InterPro"/>
</dbReference>
<sequence length="148" mass="16768">GHIIINMQDFMAGKLLSLPGEFPTLNDWENHLTAIYPEVRLKRYLEMRGADAGPLPMLCALPAFWVGLLYDEVSLQNVLEMISDWTSEERQMLRDKVPKTGLNTPFQGGLLKDVAESVIKWAKDGLERRSLMESVYLNELAEIFATGK</sequence>